<reference evidence="2" key="1">
    <citation type="submission" date="2014-09" db="EMBL/GenBank/DDBJ databases">
        <authorList>
            <person name="Sharma Rahul"/>
            <person name="Thines Marco"/>
        </authorList>
    </citation>
    <scope>NUCLEOTIDE SEQUENCE [LARGE SCALE GENOMIC DNA]</scope>
</reference>
<organism evidence="1 2">
    <name type="scientific">Plasmopara halstedii</name>
    <name type="common">Downy mildew of sunflower</name>
    <dbReference type="NCBI Taxonomy" id="4781"/>
    <lineage>
        <taxon>Eukaryota</taxon>
        <taxon>Sar</taxon>
        <taxon>Stramenopiles</taxon>
        <taxon>Oomycota</taxon>
        <taxon>Peronosporomycetes</taxon>
        <taxon>Peronosporales</taxon>
        <taxon>Peronosporaceae</taxon>
        <taxon>Plasmopara</taxon>
    </lineage>
</organism>
<sequence length="78" mass="8632">MSSLHVYSPLWKKSPQLCDACWSHSDSDDNTIASASLGLDSTIAKWEGKINTQKKSRKESSSITHTQVHMVSIHCMIG</sequence>
<dbReference type="EMBL" id="CCYD01000610">
    <property type="protein sequence ID" value="CEG41751.1"/>
    <property type="molecule type" value="Genomic_DNA"/>
</dbReference>
<name>A0A0P1AKV2_PLAHL</name>
<dbReference type="Proteomes" id="UP000054928">
    <property type="component" value="Unassembled WGS sequence"/>
</dbReference>
<protein>
    <submittedName>
        <fullName evidence="1">Uncharacterized protein</fullName>
    </submittedName>
</protein>
<evidence type="ECO:0000313" key="1">
    <source>
        <dbReference type="EMBL" id="CEG41751.1"/>
    </source>
</evidence>
<dbReference type="GeneID" id="36407135"/>
<proteinExistence type="predicted"/>
<dbReference type="AlphaFoldDB" id="A0A0P1AKV2"/>
<accession>A0A0P1AKV2</accession>
<keyword evidence="2" id="KW-1185">Reference proteome</keyword>
<dbReference type="RefSeq" id="XP_024578120.1">
    <property type="nucleotide sequence ID" value="XM_024727554.1"/>
</dbReference>
<evidence type="ECO:0000313" key="2">
    <source>
        <dbReference type="Proteomes" id="UP000054928"/>
    </source>
</evidence>